<dbReference type="AlphaFoldDB" id="A0AAW1L5S8"/>
<evidence type="ECO:0000313" key="1">
    <source>
        <dbReference type="EMBL" id="KAK9728276.1"/>
    </source>
</evidence>
<dbReference type="EMBL" id="JASPKY010000171">
    <property type="protein sequence ID" value="KAK9728276.1"/>
    <property type="molecule type" value="Genomic_DNA"/>
</dbReference>
<comment type="caution">
    <text evidence="1">The sequence shown here is derived from an EMBL/GenBank/DDBJ whole genome shotgun (WGS) entry which is preliminary data.</text>
</comment>
<sequence length="163" mass="18096">MVGNTTKECRQLKRGRELAESILLLVPVKSETLKMEDRKSVRECVMELCQLMGEMNGVLLGLRERLKDGEKMAATQIETVRRKPVSYAEKLKGREAVVVRIEPQSKQTGEETKKQLKEKIDVCSKQIGIANMKSGKNGAVFVECATKSDAEKLKVTVAEKGGS</sequence>
<dbReference type="Proteomes" id="UP001458880">
    <property type="component" value="Unassembled WGS sequence"/>
</dbReference>
<organism evidence="1 2">
    <name type="scientific">Popillia japonica</name>
    <name type="common">Japanese beetle</name>
    <dbReference type="NCBI Taxonomy" id="7064"/>
    <lineage>
        <taxon>Eukaryota</taxon>
        <taxon>Metazoa</taxon>
        <taxon>Ecdysozoa</taxon>
        <taxon>Arthropoda</taxon>
        <taxon>Hexapoda</taxon>
        <taxon>Insecta</taxon>
        <taxon>Pterygota</taxon>
        <taxon>Neoptera</taxon>
        <taxon>Endopterygota</taxon>
        <taxon>Coleoptera</taxon>
        <taxon>Polyphaga</taxon>
        <taxon>Scarabaeiformia</taxon>
        <taxon>Scarabaeidae</taxon>
        <taxon>Rutelinae</taxon>
        <taxon>Popillia</taxon>
    </lineage>
</organism>
<keyword evidence="2" id="KW-1185">Reference proteome</keyword>
<accession>A0AAW1L5S8</accession>
<proteinExistence type="predicted"/>
<evidence type="ECO:0000313" key="2">
    <source>
        <dbReference type="Proteomes" id="UP001458880"/>
    </source>
</evidence>
<name>A0AAW1L5S8_POPJA</name>
<gene>
    <name evidence="1" type="ORF">QE152_g18088</name>
</gene>
<reference evidence="1 2" key="1">
    <citation type="journal article" date="2024" name="BMC Genomics">
        <title>De novo assembly and annotation of Popillia japonica's genome with initial clues to its potential as an invasive pest.</title>
        <authorList>
            <person name="Cucini C."/>
            <person name="Boschi S."/>
            <person name="Funari R."/>
            <person name="Cardaioli E."/>
            <person name="Iannotti N."/>
            <person name="Marturano G."/>
            <person name="Paoli F."/>
            <person name="Bruttini M."/>
            <person name="Carapelli A."/>
            <person name="Frati F."/>
            <person name="Nardi F."/>
        </authorList>
    </citation>
    <scope>NUCLEOTIDE SEQUENCE [LARGE SCALE GENOMIC DNA]</scope>
    <source>
        <strain evidence="1">DMR45628</strain>
    </source>
</reference>
<protein>
    <submittedName>
        <fullName evidence="1">Uncharacterized protein</fullName>
    </submittedName>
</protein>